<dbReference type="InterPro" id="IPR011009">
    <property type="entry name" value="Kinase-like_dom_sf"/>
</dbReference>
<sequence length="428" mass="48771">MDPVKSENESAGRAAAMERFFSSPARHNRYRLVTSIGKGAYGDVVKAMDMNRNGAFVAIKRIRRVLETVPMAKRGLREVKFLRLLQGHENIVAILDILIPSDPVFSDTFVVTELLPTDLGNLLPSNILINEKCMLKVCDFGLARAAFANDPDFSFWTNYVATRWYRAPELIVAHQKTGAAIDQWSVGCIFAEMLRRGVPLFPGSSDWHQFQLILQVTGRPTMTAISKIRHPHARAYALELPQFPVRPLESIFPESSTLELDLLRKLLAFDPDERISAEDAMRHPFFSTDPFYHNVRPAKTGSPIPREEFDFENMSSIQELRQDFIKEICIYHPEISEEFPNEEGQPQHLYQYAQVDEVTSRMESSETMHVTLPPETFGRFVPHSADPVRVSYAHAQPSLSNRDTPTRGRPPLPCERPRTDFNVHLPKR</sequence>
<feature type="domain" description="Protein kinase" evidence="8">
    <location>
        <begin position="30"/>
        <end position="286"/>
    </location>
</feature>
<dbReference type="InterPro" id="IPR000719">
    <property type="entry name" value="Prot_kinase_dom"/>
</dbReference>
<dbReference type="Gene3D" id="1.10.510.10">
    <property type="entry name" value="Transferase(Phosphotransferase) domain 1"/>
    <property type="match status" value="1"/>
</dbReference>
<feature type="region of interest" description="Disordered" evidence="7">
    <location>
        <begin position="394"/>
        <end position="428"/>
    </location>
</feature>
<dbReference type="PROSITE" id="PS00107">
    <property type="entry name" value="PROTEIN_KINASE_ATP"/>
    <property type="match status" value="1"/>
</dbReference>
<accession>A0A7S1T7T8</accession>
<reference evidence="9" key="1">
    <citation type="submission" date="2021-01" db="EMBL/GenBank/DDBJ databases">
        <authorList>
            <person name="Corre E."/>
            <person name="Pelletier E."/>
            <person name="Niang G."/>
            <person name="Scheremetjew M."/>
            <person name="Finn R."/>
            <person name="Kale V."/>
            <person name="Holt S."/>
            <person name="Cochrane G."/>
            <person name="Meng A."/>
            <person name="Brown T."/>
            <person name="Cohen L."/>
        </authorList>
    </citation>
    <scope>NUCLEOTIDE SEQUENCE</scope>
    <source>
        <strain evidence="9">SAG 36.94</strain>
    </source>
</reference>
<feature type="binding site" evidence="6">
    <location>
        <position position="60"/>
    </location>
    <ligand>
        <name>ATP</name>
        <dbReference type="ChEBI" id="CHEBI:30616"/>
    </ligand>
</feature>
<name>A0A7S1T7T8_9RHOD</name>
<proteinExistence type="predicted"/>
<dbReference type="InterPro" id="IPR017441">
    <property type="entry name" value="Protein_kinase_ATP_BS"/>
</dbReference>
<protein>
    <recommendedName>
        <fullName evidence="8">Protein kinase domain-containing protein</fullName>
    </recommendedName>
</protein>
<keyword evidence="5 6" id="KW-0067">ATP-binding</keyword>
<dbReference type="AlphaFoldDB" id="A0A7S1T7T8"/>
<dbReference type="FunFam" id="1.10.510.10:FF:000624">
    <property type="entry name" value="Mitogen-activated protein kinase"/>
    <property type="match status" value="1"/>
</dbReference>
<keyword evidence="4" id="KW-0418">Kinase</keyword>
<dbReference type="GO" id="GO:0004674">
    <property type="term" value="F:protein serine/threonine kinase activity"/>
    <property type="evidence" value="ECO:0007669"/>
    <property type="project" value="UniProtKB-KW"/>
</dbReference>
<dbReference type="SUPFAM" id="SSF56112">
    <property type="entry name" value="Protein kinase-like (PK-like)"/>
    <property type="match status" value="1"/>
</dbReference>
<organism evidence="9">
    <name type="scientific">Compsopogon caeruleus</name>
    <dbReference type="NCBI Taxonomy" id="31354"/>
    <lineage>
        <taxon>Eukaryota</taxon>
        <taxon>Rhodophyta</taxon>
        <taxon>Compsopogonophyceae</taxon>
        <taxon>Compsopogonales</taxon>
        <taxon>Compsopogonaceae</taxon>
        <taxon>Compsopogon</taxon>
    </lineage>
</organism>
<keyword evidence="1" id="KW-0723">Serine/threonine-protein kinase</keyword>
<dbReference type="Pfam" id="PF00069">
    <property type="entry name" value="Pkinase"/>
    <property type="match status" value="2"/>
</dbReference>
<evidence type="ECO:0000256" key="6">
    <source>
        <dbReference type="PROSITE-ProRule" id="PRU10141"/>
    </source>
</evidence>
<dbReference type="InterPro" id="IPR050117">
    <property type="entry name" value="MAPK"/>
</dbReference>
<evidence type="ECO:0000259" key="8">
    <source>
        <dbReference type="PROSITE" id="PS50011"/>
    </source>
</evidence>
<keyword evidence="3 6" id="KW-0547">Nucleotide-binding</keyword>
<dbReference type="EMBL" id="HBGH01002691">
    <property type="protein sequence ID" value="CAD9226731.1"/>
    <property type="molecule type" value="Transcribed_RNA"/>
</dbReference>
<dbReference type="PANTHER" id="PTHR24055">
    <property type="entry name" value="MITOGEN-ACTIVATED PROTEIN KINASE"/>
    <property type="match status" value="1"/>
</dbReference>
<gene>
    <name evidence="9" type="ORF">CCAE0312_LOCUS1470</name>
</gene>
<evidence type="ECO:0000256" key="7">
    <source>
        <dbReference type="SAM" id="MobiDB-lite"/>
    </source>
</evidence>
<keyword evidence="2" id="KW-0808">Transferase</keyword>
<evidence type="ECO:0000256" key="5">
    <source>
        <dbReference type="ARBA" id="ARBA00022840"/>
    </source>
</evidence>
<evidence type="ECO:0000256" key="4">
    <source>
        <dbReference type="ARBA" id="ARBA00022777"/>
    </source>
</evidence>
<evidence type="ECO:0000313" key="9">
    <source>
        <dbReference type="EMBL" id="CAD9226731.1"/>
    </source>
</evidence>
<dbReference type="PROSITE" id="PS50011">
    <property type="entry name" value="PROTEIN_KINASE_DOM"/>
    <property type="match status" value="1"/>
</dbReference>
<evidence type="ECO:0000256" key="1">
    <source>
        <dbReference type="ARBA" id="ARBA00022527"/>
    </source>
</evidence>
<dbReference type="Gene3D" id="3.30.200.20">
    <property type="entry name" value="Phosphorylase Kinase, domain 1"/>
    <property type="match status" value="1"/>
</dbReference>
<dbReference type="GO" id="GO:0005524">
    <property type="term" value="F:ATP binding"/>
    <property type="evidence" value="ECO:0007669"/>
    <property type="project" value="UniProtKB-UniRule"/>
</dbReference>
<evidence type="ECO:0000256" key="3">
    <source>
        <dbReference type="ARBA" id="ARBA00022741"/>
    </source>
</evidence>
<evidence type="ECO:0000256" key="2">
    <source>
        <dbReference type="ARBA" id="ARBA00022679"/>
    </source>
</evidence>